<keyword evidence="3" id="KW-1185">Reference proteome</keyword>
<evidence type="ECO:0000256" key="1">
    <source>
        <dbReference type="SAM" id="SignalP"/>
    </source>
</evidence>
<sequence length="100" mass="11121">MSILFYLFVFSFVKSASGAAATIPTRDVIDKSKPDTETVLSEADFQTYSSVKDVTRIGIKVKDDPTIGNKLEGDIAIEDIKKFIEDSNKLGRNAIRQAYR</sequence>
<feature type="signal peptide" evidence="1">
    <location>
        <begin position="1"/>
        <end position="18"/>
    </location>
</feature>
<protein>
    <submittedName>
        <fullName evidence="2">Uncharacterized protein</fullName>
    </submittedName>
</protein>
<organism evidence="2 3">
    <name type="scientific">Cylicostephanus goldi</name>
    <name type="common">Nematode worm</name>
    <dbReference type="NCBI Taxonomy" id="71465"/>
    <lineage>
        <taxon>Eukaryota</taxon>
        <taxon>Metazoa</taxon>
        <taxon>Ecdysozoa</taxon>
        <taxon>Nematoda</taxon>
        <taxon>Chromadorea</taxon>
        <taxon>Rhabditida</taxon>
        <taxon>Rhabditina</taxon>
        <taxon>Rhabditomorpha</taxon>
        <taxon>Strongyloidea</taxon>
        <taxon>Strongylidae</taxon>
        <taxon>Cylicostephanus</taxon>
    </lineage>
</organism>
<dbReference type="EMBL" id="UYRV01117609">
    <property type="protein sequence ID" value="VDN30739.1"/>
    <property type="molecule type" value="Genomic_DNA"/>
</dbReference>
<dbReference type="AlphaFoldDB" id="A0A3P7QKH2"/>
<feature type="chain" id="PRO_5018054508" evidence="1">
    <location>
        <begin position="19"/>
        <end position="100"/>
    </location>
</feature>
<evidence type="ECO:0000313" key="3">
    <source>
        <dbReference type="Proteomes" id="UP000271889"/>
    </source>
</evidence>
<dbReference type="OrthoDB" id="291007at2759"/>
<reference evidence="2 3" key="1">
    <citation type="submission" date="2018-11" db="EMBL/GenBank/DDBJ databases">
        <authorList>
            <consortium name="Pathogen Informatics"/>
        </authorList>
    </citation>
    <scope>NUCLEOTIDE SEQUENCE [LARGE SCALE GENOMIC DNA]</scope>
</reference>
<proteinExistence type="predicted"/>
<keyword evidence="1" id="KW-0732">Signal</keyword>
<name>A0A3P7QKH2_CYLGO</name>
<dbReference type="Proteomes" id="UP000271889">
    <property type="component" value="Unassembled WGS sequence"/>
</dbReference>
<evidence type="ECO:0000313" key="2">
    <source>
        <dbReference type="EMBL" id="VDN30739.1"/>
    </source>
</evidence>
<accession>A0A3P7QKH2</accession>
<gene>
    <name evidence="2" type="ORF">CGOC_LOCUS11625</name>
</gene>